<reference evidence="8" key="2">
    <citation type="submission" date="2025-08" db="UniProtKB">
        <authorList>
            <consortium name="Ensembl"/>
        </authorList>
    </citation>
    <scope>IDENTIFICATION</scope>
</reference>
<dbReference type="EMBL" id="AFYH01153759">
    <property type="status" value="NOT_ANNOTATED_CDS"/>
    <property type="molecule type" value="Genomic_DNA"/>
</dbReference>
<evidence type="ECO:0000313" key="9">
    <source>
        <dbReference type="Proteomes" id="UP000008672"/>
    </source>
</evidence>
<dbReference type="AlphaFoldDB" id="H3AKP9"/>
<dbReference type="Ensembl" id="ENSLACT00000010297.1">
    <property type="protein sequence ID" value="ENSLACP00000010220.1"/>
    <property type="gene ID" value="ENSLACG00000009003.1"/>
</dbReference>
<keyword evidence="2 6" id="KW-0812">Transmembrane</keyword>
<evidence type="ECO:0000256" key="2">
    <source>
        <dbReference type="ARBA" id="ARBA00022692"/>
    </source>
</evidence>
<dbReference type="InterPro" id="IPR000276">
    <property type="entry name" value="GPCR_Rhodpsn"/>
</dbReference>
<keyword evidence="9" id="KW-1185">Reference proteome</keyword>
<dbReference type="GeneTree" id="ENSGT00390000017213"/>
<protein>
    <submittedName>
        <fullName evidence="8">G protein-coupled receptor 162</fullName>
    </submittedName>
</protein>
<evidence type="ECO:0000313" key="8">
    <source>
        <dbReference type="Ensembl" id="ENSLACP00000010220.1"/>
    </source>
</evidence>
<dbReference type="PRINTS" id="PR01991">
    <property type="entry name" value="GPR153GPR162"/>
</dbReference>
<feature type="transmembrane region" description="Helical" evidence="6">
    <location>
        <begin position="283"/>
        <end position="306"/>
    </location>
</feature>
<feature type="region of interest" description="Disordered" evidence="5">
    <location>
        <begin position="437"/>
        <end position="456"/>
    </location>
</feature>
<dbReference type="EMBL" id="AFYH01153758">
    <property type="status" value="NOT_ANNOTATED_CDS"/>
    <property type="molecule type" value="Genomic_DNA"/>
</dbReference>
<accession>H3AKP9</accession>
<dbReference type="EMBL" id="AFYH01153760">
    <property type="status" value="NOT_ANNOTATED_CDS"/>
    <property type="molecule type" value="Genomic_DNA"/>
</dbReference>
<feature type="transmembrane region" description="Helical" evidence="6">
    <location>
        <begin position="52"/>
        <end position="73"/>
    </location>
</feature>
<proteinExistence type="predicted"/>
<keyword evidence="3 6" id="KW-1133">Transmembrane helix</keyword>
<dbReference type="Pfam" id="PF00001">
    <property type="entry name" value="7tm_1"/>
    <property type="match status" value="1"/>
</dbReference>
<dbReference type="PANTHER" id="PTHR16518:SF6">
    <property type="entry name" value="G-PROTEIN COUPLED RECEPTOR 162-RELATED"/>
    <property type="match status" value="1"/>
</dbReference>
<feature type="domain" description="G-protein coupled receptors family 1 profile" evidence="7">
    <location>
        <begin position="32"/>
        <end position="261"/>
    </location>
</feature>
<dbReference type="eggNOG" id="ENOG502QVAA">
    <property type="taxonomic scope" value="Eukaryota"/>
</dbReference>
<dbReference type="SUPFAM" id="SSF81321">
    <property type="entry name" value="Family A G protein-coupled receptor-like"/>
    <property type="match status" value="1"/>
</dbReference>
<feature type="transmembrane region" description="Helical" evidence="6">
    <location>
        <begin position="20"/>
        <end position="40"/>
    </location>
</feature>
<dbReference type="PROSITE" id="PS50262">
    <property type="entry name" value="G_PROTEIN_RECEP_F1_2"/>
    <property type="match status" value="1"/>
</dbReference>
<dbReference type="Proteomes" id="UP000008672">
    <property type="component" value="Unassembled WGS sequence"/>
</dbReference>
<feature type="transmembrane region" description="Helical" evidence="6">
    <location>
        <begin position="135"/>
        <end position="156"/>
    </location>
</feature>
<name>H3AKP9_LATCH</name>
<organism evidence="8 9">
    <name type="scientific">Latimeria chalumnae</name>
    <name type="common">Coelacanth</name>
    <dbReference type="NCBI Taxonomy" id="7897"/>
    <lineage>
        <taxon>Eukaryota</taxon>
        <taxon>Metazoa</taxon>
        <taxon>Chordata</taxon>
        <taxon>Craniata</taxon>
        <taxon>Vertebrata</taxon>
        <taxon>Euteleostomi</taxon>
        <taxon>Coelacanthiformes</taxon>
        <taxon>Coelacanthidae</taxon>
        <taxon>Latimeria</taxon>
    </lineage>
</organism>
<dbReference type="CDD" id="cd14998">
    <property type="entry name" value="7tmA_GPR153_GPR162-like"/>
    <property type="match status" value="1"/>
</dbReference>
<dbReference type="PRINTS" id="PR01993">
    <property type="entry name" value="GPR162"/>
</dbReference>
<dbReference type="PANTHER" id="PTHR16518">
    <property type="entry name" value="G-PROTEIN COUPLED RECEPTOR 153, 162"/>
    <property type="match status" value="1"/>
</dbReference>
<sequence>FSFGNMRHETDEETLHNNSLSWLACGVLSLLANSWTILSISAKQQKHKPLELLLCFLAGTHVLMVAIPLTMYSVIQLRKQASDYDWNEGLCKVFVSTFYTLSLATCFTVTSLAYHRMWMVRWPVNYRLSNTKKQALHAIMGIWMVAFILSTLPSIGWHDNTDRYYTKGCHFVVSKIGLGFGVCFSLLLGGGITMGIVCVGITFFQMFCAKTRQRVAKNAFNVPTIVVEDTHGKRRSSVDGSESMKTSLQMTNLIGAIVFIYDSLTGIPILVVSFVSLKYNMAPGWMVLSVLWCSMVQTLLLPSFVWSCERYRADVKTVWEKCVTIMSEGDVDDDSSRHDYRDGRLCEVRFDTSGASDPKRAEQVSSESVEGSAITFGDAMLLGNKIHYLQVPTMRRLSHDETDMWSSNRTVPVIQKWSSSDDIMSVVPHRGVGLFLPYSDPPGSHPRHSRRGSEDSISSLRQFLEMGMMPRDEAFFCREEVTCFIDETPLPSPMASPRRVRATTPRQERRMSLAAAQVSLTNQDWEA</sequence>
<evidence type="ECO:0000256" key="3">
    <source>
        <dbReference type="ARBA" id="ARBA00022989"/>
    </source>
</evidence>
<evidence type="ECO:0000259" key="7">
    <source>
        <dbReference type="PROSITE" id="PS50262"/>
    </source>
</evidence>
<dbReference type="STRING" id="7897.ENSLACP00000010220"/>
<evidence type="ECO:0000256" key="5">
    <source>
        <dbReference type="SAM" id="MobiDB-lite"/>
    </source>
</evidence>
<gene>
    <name evidence="8" type="primary">GPR162</name>
</gene>
<dbReference type="GO" id="GO:0004930">
    <property type="term" value="F:G protein-coupled receptor activity"/>
    <property type="evidence" value="ECO:0007669"/>
    <property type="project" value="InterPro"/>
</dbReference>
<dbReference type="InterPro" id="IPR022347">
    <property type="entry name" value="GCR_153/162"/>
</dbReference>
<evidence type="ECO:0000256" key="4">
    <source>
        <dbReference type="ARBA" id="ARBA00023136"/>
    </source>
</evidence>
<dbReference type="InParanoid" id="H3AKP9"/>
<dbReference type="GO" id="GO:0016020">
    <property type="term" value="C:membrane"/>
    <property type="evidence" value="ECO:0007669"/>
    <property type="project" value="UniProtKB-SubCell"/>
</dbReference>
<reference evidence="9" key="1">
    <citation type="submission" date="2011-08" db="EMBL/GenBank/DDBJ databases">
        <title>The draft genome of Latimeria chalumnae.</title>
        <authorList>
            <person name="Di Palma F."/>
            <person name="Alfoldi J."/>
            <person name="Johnson J."/>
            <person name="Berlin A."/>
            <person name="Gnerre S."/>
            <person name="Jaffe D."/>
            <person name="MacCallum I."/>
            <person name="Young S."/>
            <person name="Walker B.J."/>
            <person name="Lander E."/>
            <person name="Lindblad-Toh K."/>
        </authorList>
    </citation>
    <scope>NUCLEOTIDE SEQUENCE [LARGE SCALE GENOMIC DNA]</scope>
    <source>
        <strain evidence="9">Wild caught</strain>
    </source>
</reference>
<dbReference type="Gene3D" id="1.20.1070.10">
    <property type="entry name" value="Rhodopsin 7-helix transmembrane proteins"/>
    <property type="match status" value="1"/>
</dbReference>
<feature type="transmembrane region" description="Helical" evidence="6">
    <location>
        <begin position="176"/>
        <end position="204"/>
    </location>
</feature>
<dbReference type="InterPro" id="IPR022348">
    <property type="entry name" value="GPR162"/>
</dbReference>
<evidence type="ECO:0000256" key="1">
    <source>
        <dbReference type="ARBA" id="ARBA00004370"/>
    </source>
</evidence>
<feature type="transmembrane region" description="Helical" evidence="6">
    <location>
        <begin position="93"/>
        <end position="114"/>
    </location>
</feature>
<dbReference type="OMA" id="PQLHDYQ"/>
<feature type="transmembrane region" description="Helical" evidence="6">
    <location>
        <begin position="253"/>
        <end position="277"/>
    </location>
</feature>
<dbReference type="InterPro" id="IPR017452">
    <property type="entry name" value="GPCR_Rhodpsn_7TM"/>
</dbReference>
<dbReference type="FunCoup" id="H3AKP9">
    <property type="interactions" value="135"/>
</dbReference>
<comment type="subcellular location">
    <subcellularLocation>
        <location evidence="1">Membrane</location>
    </subcellularLocation>
</comment>
<evidence type="ECO:0000256" key="6">
    <source>
        <dbReference type="SAM" id="Phobius"/>
    </source>
</evidence>
<dbReference type="HOGENOM" id="CLU_031636_2_0_1"/>
<keyword evidence="4 6" id="KW-0472">Membrane</keyword>
<reference evidence="8" key="3">
    <citation type="submission" date="2025-09" db="UniProtKB">
        <authorList>
            <consortium name="Ensembl"/>
        </authorList>
    </citation>
    <scope>IDENTIFICATION</scope>
</reference>